<evidence type="ECO:0000256" key="2">
    <source>
        <dbReference type="SAM" id="Phobius"/>
    </source>
</evidence>
<keyword evidence="2" id="KW-0812">Transmembrane</keyword>
<evidence type="ECO:0000313" key="3">
    <source>
        <dbReference type="EMBL" id="MBE9191982.1"/>
    </source>
</evidence>
<evidence type="ECO:0000313" key="4">
    <source>
        <dbReference type="Proteomes" id="UP000651156"/>
    </source>
</evidence>
<comment type="caution">
    <text evidence="3">The sequence shown here is derived from an EMBL/GenBank/DDBJ whole genome shotgun (WGS) entry which is preliminary data.</text>
</comment>
<name>A0ABR9UUK6_9CHRO</name>
<protein>
    <submittedName>
        <fullName evidence="3">Uncharacterized protein</fullName>
    </submittedName>
</protein>
<evidence type="ECO:0000256" key="1">
    <source>
        <dbReference type="SAM" id="Coils"/>
    </source>
</evidence>
<keyword evidence="4" id="KW-1185">Reference proteome</keyword>
<organism evidence="3 4">
    <name type="scientific">Gloeocapsopsis crepidinum LEGE 06123</name>
    <dbReference type="NCBI Taxonomy" id="588587"/>
    <lineage>
        <taxon>Bacteria</taxon>
        <taxon>Bacillati</taxon>
        <taxon>Cyanobacteriota</taxon>
        <taxon>Cyanophyceae</taxon>
        <taxon>Oscillatoriophycideae</taxon>
        <taxon>Chroococcales</taxon>
        <taxon>Chroococcaceae</taxon>
        <taxon>Gloeocapsopsis</taxon>
    </lineage>
</organism>
<dbReference type="Proteomes" id="UP000651156">
    <property type="component" value="Unassembled WGS sequence"/>
</dbReference>
<feature type="transmembrane region" description="Helical" evidence="2">
    <location>
        <begin position="57"/>
        <end position="78"/>
    </location>
</feature>
<keyword evidence="2" id="KW-1133">Transmembrane helix</keyword>
<dbReference type="EMBL" id="JADEWN010000044">
    <property type="protein sequence ID" value="MBE9191982.1"/>
    <property type="molecule type" value="Genomic_DNA"/>
</dbReference>
<sequence length="256" mass="27849">MTTSIFKKFVLPPVLLSTGIFATLTLPLALLGSKPVAIQLQEEPVFHGKLRDISTPYLGLASLLSLGTGIASVAVAGWQQSSRKSAQVEQQLSGLQQRLQEKEEQLEQLKLSESRLATVGLNSFLEGEVSTTASEPATTAMQPVVITTPVQAIEPLVVIAEHKAEPILTVQAATSQFSLAQNYISYTQAIPTQKPQNLRDFQQEPALDTPSVEELQDQLQQIMVQMENLHKTLQINTSVKPEQEALASDSLLVSHS</sequence>
<dbReference type="RefSeq" id="WP_193933345.1">
    <property type="nucleotide sequence ID" value="NZ_CAWPMZ010000077.1"/>
</dbReference>
<gene>
    <name evidence="3" type="ORF">IQ230_16820</name>
</gene>
<reference evidence="3 4" key="1">
    <citation type="submission" date="2020-10" db="EMBL/GenBank/DDBJ databases">
        <authorList>
            <person name="Castelo-Branco R."/>
            <person name="Eusebio N."/>
            <person name="Adriana R."/>
            <person name="Vieira A."/>
            <person name="Brugerolle De Fraissinette N."/>
            <person name="Rezende De Castro R."/>
            <person name="Schneider M.P."/>
            <person name="Vasconcelos V."/>
            <person name="Leao P.N."/>
        </authorList>
    </citation>
    <scope>NUCLEOTIDE SEQUENCE [LARGE SCALE GENOMIC DNA]</scope>
    <source>
        <strain evidence="3 4">LEGE 06123</strain>
    </source>
</reference>
<keyword evidence="1" id="KW-0175">Coiled coil</keyword>
<feature type="coiled-coil region" evidence="1">
    <location>
        <begin position="85"/>
        <end position="119"/>
    </location>
</feature>
<accession>A0ABR9UUK6</accession>
<proteinExistence type="predicted"/>
<keyword evidence="2" id="KW-0472">Membrane</keyword>